<evidence type="ECO:0000256" key="3">
    <source>
        <dbReference type="ARBA" id="ARBA00022448"/>
    </source>
</evidence>
<dbReference type="InterPro" id="IPR003593">
    <property type="entry name" value="AAA+_ATPase"/>
</dbReference>
<dbReference type="InterPro" id="IPR013525">
    <property type="entry name" value="ABC2_TM"/>
</dbReference>
<dbReference type="Proteomes" id="UP001233172">
    <property type="component" value="Unassembled WGS sequence"/>
</dbReference>
<dbReference type="Pfam" id="PF01061">
    <property type="entry name" value="ABC2_membrane"/>
    <property type="match status" value="1"/>
</dbReference>
<evidence type="ECO:0000256" key="8">
    <source>
        <dbReference type="ARBA" id="ARBA00023136"/>
    </source>
</evidence>
<dbReference type="GO" id="GO:0015562">
    <property type="term" value="F:efflux transmembrane transporter activity"/>
    <property type="evidence" value="ECO:0007669"/>
    <property type="project" value="UniProtKB-ARBA"/>
</dbReference>
<sequence length="656" mass="73104">MAGREITIFDVEKYYEKIAVTRKKASGAILSAHNVNYTIKVASRFCSSEEKQILFDVTAIFKAGLTAVLGPTGSGKSSLLDILAGRKENQRISGQLLLNGKPVPINFKCMVGYVVQDDVVMGTLSVRENLTFSAALRLRASIKAAERKERINKVIKELGLEKCADTKVGNDFIRGVSGGERKRCNIGMELIISPQVLFLDEPTTGLDANTAKTVLLFLKRLARRGRTIVFSLHQPRFSIYKMFDTLLLLSQGHTVYFGPAREALHFFSMQGYMCEKHNNPPDFFLDVMNGDLRAYTSIKNLFTAEDMDSSLDSIQTTLQSPHELLVDGFRNSVWNWILQQEAQAIYALYKSNDGLKHKAVDYATSFGHQVIVVAKRALVNLIRNPQLAIFTIATSVIFSAVLAAIYWNVGSDPSKTFKDRSGVLFFMIMIQLFFNLSAVEVFIQERKIFMHENISGFYRVSAYFLVKVLFDMVPLRLVPVLILSSTVYFSVGLNSGAEHFFLFTFCLFCTAMGSSALCLLVSSTVSVFAVAQIVLGMCYVLMMLLGGFLISLNSVGPWLYWAQYLSFFKYALSAKIMWGSLAQTNMGFSSDTRVFSMGSRSSTRPGFPLWDPGAAPGFPLWDPGAAPGFIYGTQEQHQGFIYGIQEQHQGFPYGIQ</sequence>
<dbReference type="InterPro" id="IPR027417">
    <property type="entry name" value="P-loop_NTPase"/>
</dbReference>
<proteinExistence type="inferred from homology"/>
<evidence type="ECO:0000313" key="11">
    <source>
        <dbReference type="EMBL" id="KAK0063565.1"/>
    </source>
</evidence>
<comment type="subcellular location">
    <subcellularLocation>
        <location evidence="1">Membrane</location>
        <topology evidence="1">Multi-pass membrane protein</topology>
    </subcellularLocation>
</comment>
<feature type="domain" description="ABC transporter" evidence="10">
    <location>
        <begin position="30"/>
        <end position="276"/>
    </location>
</feature>
<comment type="similarity">
    <text evidence="2">Belongs to the ABC transporter superfamily. ABCG family. Eye pigment precursor importer (TC 3.A.1.204) subfamily.</text>
</comment>
<keyword evidence="3" id="KW-0813">Transport</keyword>
<reference evidence="11" key="2">
    <citation type="submission" date="2023-04" db="EMBL/GenBank/DDBJ databases">
        <authorList>
            <person name="Bu L."/>
            <person name="Lu L."/>
            <person name="Laidemitt M.R."/>
            <person name="Zhang S.M."/>
            <person name="Mutuku M."/>
            <person name="Mkoji G."/>
            <person name="Steinauer M."/>
            <person name="Loker E.S."/>
        </authorList>
    </citation>
    <scope>NUCLEOTIDE SEQUENCE</scope>
    <source>
        <strain evidence="11">KasaAsao</strain>
        <tissue evidence="11">Whole Snail</tissue>
    </source>
</reference>
<feature type="transmembrane region" description="Helical" evidence="9">
    <location>
        <begin position="558"/>
        <end position="578"/>
    </location>
</feature>
<dbReference type="GO" id="GO:0005524">
    <property type="term" value="F:ATP binding"/>
    <property type="evidence" value="ECO:0007669"/>
    <property type="project" value="UniProtKB-KW"/>
</dbReference>
<dbReference type="InterPro" id="IPR003439">
    <property type="entry name" value="ABC_transporter-like_ATP-bd"/>
</dbReference>
<dbReference type="SUPFAM" id="SSF52540">
    <property type="entry name" value="P-loop containing nucleoside triphosphate hydrolases"/>
    <property type="match status" value="1"/>
</dbReference>
<comment type="caution">
    <text evidence="11">The sequence shown here is derived from an EMBL/GenBank/DDBJ whole genome shotgun (WGS) entry which is preliminary data.</text>
</comment>
<evidence type="ECO:0000256" key="6">
    <source>
        <dbReference type="ARBA" id="ARBA00022840"/>
    </source>
</evidence>
<evidence type="ECO:0000256" key="5">
    <source>
        <dbReference type="ARBA" id="ARBA00022741"/>
    </source>
</evidence>
<protein>
    <submittedName>
        <fullName evidence="11">ATP-binding cassette sub-family G member 2-like isoform X1</fullName>
    </submittedName>
</protein>
<evidence type="ECO:0000256" key="2">
    <source>
        <dbReference type="ARBA" id="ARBA00005814"/>
    </source>
</evidence>
<evidence type="ECO:0000256" key="7">
    <source>
        <dbReference type="ARBA" id="ARBA00022989"/>
    </source>
</evidence>
<dbReference type="PROSITE" id="PS50893">
    <property type="entry name" value="ABC_TRANSPORTER_2"/>
    <property type="match status" value="1"/>
</dbReference>
<keyword evidence="6 11" id="KW-0067">ATP-binding</keyword>
<keyword evidence="12" id="KW-1185">Reference proteome</keyword>
<organism evidence="11 12">
    <name type="scientific">Biomphalaria pfeifferi</name>
    <name type="common">Bloodfluke planorb</name>
    <name type="synonym">Freshwater snail</name>
    <dbReference type="NCBI Taxonomy" id="112525"/>
    <lineage>
        <taxon>Eukaryota</taxon>
        <taxon>Metazoa</taxon>
        <taxon>Spiralia</taxon>
        <taxon>Lophotrochozoa</taxon>
        <taxon>Mollusca</taxon>
        <taxon>Gastropoda</taxon>
        <taxon>Heterobranchia</taxon>
        <taxon>Euthyneura</taxon>
        <taxon>Panpulmonata</taxon>
        <taxon>Hygrophila</taxon>
        <taxon>Lymnaeoidea</taxon>
        <taxon>Planorbidae</taxon>
        <taxon>Biomphalaria</taxon>
    </lineage>
</organism>
<dbReference type="FunFam" id="3.40.50.300:FF:000622">
    <property type="entry name" value="ATP-binding cassette sub-family G member 2"/>
    <property type="match status" value="1"/>
</dbReference>
<dbReference type="AlphaFoldDB" id="A0AAD8BZM9"/>
<gene>
    <name evidence="11" type="ORF">Bpfe_007206</name>
</gene>
<dbReference type="PANTHER" id="PTHR48041">
    <property type="entry name" value="ABC TRANSPORTER G FAMILY MEMBER 28"/>
    <property type="match status" value="1"/>
</dbReference>
<dbReference type="Gene3D" id="3.40.50.300">
    <property type="entry name" value="P-loop containing nucleotide triphosphate hydrolases"/>
    <property type="match status" value="1"/>
</dbReference>
<dbReference type="CDD" id="cd03213">
    <property type="entry name" value="ABCG_EPDR"/>
    <property type="match status" value="1"/>
</dbReference>
<dbReference type="InterPro" id="IPR050352">
    <property type="entry name" value="ABCG_transporters"/>
</dbReference>
<dbReference type="EMBL" id="JASAOG010000021">
    <property type="protein sequence ID" value="KAK0063565.1"/>
    <property type="molecule type" value="Genomic_DNA"/>
</dbReference>
<dbReference type="Pfam" id="PF00005">
    <property type="entry name" value="ABC_tran"/>
    <property type="match status" value="1"/>
</dbReference>
<feature type="transmembrane region" description="Helical" evidence="9">
    <location>
        <begin position="387"/>
        <end position="409"/>
    </location>
</feature>
<keyword evidence="5" id="KW-0547">Nucleotide-binding</keyword>
<dbReference type="GO" id="GO:0140359">
    <property type="term" value="F:ABC-type transporter activity"/>
    <property type="evidence" value="ECO:0007669"/>
    <property type="project" value="InterPro"/>
</dbReference>
<dbReference type="GO" id="GO:0016887">
    <property type="term" value="F:ATP hydrolysis activity"/>
    <property type="evidence" value="ECO:0007669"/>
    <property type="project" value="InterPro"/>
</dbReference>
<evidence type="ECO:0000256" key="1">
    <source>
        <dbReference type="ARBA" id="ARBA00004141"/>
    </source>
</evidence>
<keyword evidence="8 9" id="KW-0472">Membrane</keyword>
<evidence type="ECO:0000259" key="10">
    <source>
        <dbReference type="PROSITE" id="PS50893"/>
    </source>
</evidence>
<dbReference type="InterPro" id="IPR043926">
    <property type="entry name" value="ABCG_dom"/>
</dbReference>
<dbReference type="GO" id="GO:0016324">
    <property type="term" value="C:apical plasma membrane"/>
    <property type="evidence" value="ECO:0007669"/>
    <property type="project" value="UniProtKB-ARBA"/>
</dbReference>
<feature type="transmembrane region" description="Helical" evidence="9">
    <location>
        <begin position="421"/>
        <end position="443"/>
    </location>
</feature>
<evidence type="ECO:0000313" key="12">
    <source>
        <dbReference type="Proteomes" id="UP001233172"/>
    </source>
</evidence>
<accession>A0AAD8BZM9</accession>
<dbReference type="GO" id="GO:0008514">
    <property type="term" value="F:organic anion transmembrane transporter activity"/>
    <property type="evidence" value="ECO:0007669"/>
    <property type="project" value="UniProtKB-ARBA"/>
</dbReference>
<keyword evidence="4 9" id="KW-0812">Transmembrane</keyword>
<feature type="transmembrane region" description="Helical" evidence="9">
    <location>
        <begin position="528"/>
        <end position="552"/>
    </location>
</feature>
<dbReference type="SMART" id="SM00382">
    <property type="entry name" value="AAA"/>
    <property type="match status" value="1"/>
</dbReference>
<feature type="transmembrane region" description="Helical" evidence="9">
    <location>
        <begin position="500"/>
        <end position="521"/>
    </location>
</feature>
<dbReference type="Pfam" id="PF19055">
    <property type="entry name" value="ABC2_membrane_7"/>
    <property type="match status" value="1"/>
</dbReference>
<evidence type="ECO:0000256" key="4">
    <source>
        <dbReference type="ARBA" id="ARBA00022692"/>
    </source>
</evidence>
<reference evidence="11" key="1">
    <citation type="journal article" date="2023" name="PLoS Negl. Trop. Dis.">
        <title>A genome sequence for Biomphalaria pfeifferi, the major vector snail for the human-infecting parasite Schistosoma mansoni.</title>
        <authorList>
            <person name="Bu L."/>
            <person name="Lu L."/>
            <person name="Laidemitt M.R."/>
            <person name="Zhang S.M."/>
            <person name="Mutuku M."/>
            <person name="Mkoji G."/>
            <person name="Steinauer M."/>
            <person name="Loker E.S."/>
        </authorList>
    </citation>
    <scope>NUCLEOTIDE SEQUENCE</scope>
    <source>
        <strain evidence="11">KasaAsao</strain>
    </source>
</reference>
<name>A0AAD8BZM9_BIOPF</name>
<evidence type="ECO:0000256" key="9">
    <source>
        <dbReference type="SAM" id="Phobius"/>
    </source>
</evidence>
<keyword evidence="7 9" id="KW-1133">Transmembrane helix</keyword>
<dbReference type="PANTHER" id="PTHR48041:SF116">
    <property type="entry name" value="PROTEIN BROWN"/>
    <property type="match status" value="1"/>
</dbReference>